<comment type="similarity">
    <text evidence="2">Belongs to the CRIPT family.</text>
</comment>
<evidence type="ECO:0000256" key="3">
    <source>
        <dbReference type="ARBA" id="ARBA00018615"/>
    </source>
</evidence>
<evidence type="ECO:0000256" key="6">
    <source>
        <dbReference type="ARBA" id="ARBA00022728"/>
    </source>
</evidence>
<protein>
    <recommendedName>
        <fullName evidence="3">Cysteine-rich PDZ-binding protein</fullName>
    </recommendedName>
    <alternativeName>
        <fullName evidence="8">Cysteine-rich interactor of PDZ three</fullName>
    </alternativeName>
</protein>
<keyword evidence="7" id="KW-0508">mRNA splicing</keyword>
<evidence type="ECO:0000256" key="2">
    <source>
        <dbReference type="ARBA" id="ARBA00009021"/>
    </source>
</evidence>
<gene>
    <name evidence="10" type="ORF">BCR35DRAFT_300756</name>
</gene>
<dbReference type="Pfam" id="PF10235">
    <property type="entry name" value="Cript"/>
    <property type="match status" value="1"/>
</dbReference>
<dbReference type="Proteomes" id="UP000193467">
    <property type="component" value="Unassembled WGS sequence"/>
</dbReference>
<feature type="compositionally biased region" description="Low complexity" evidence="9">
    <location>
        <begin position="60"/>
        <end position="69"/>
    </location>
</feature>
<dbReference type="AlphaFoldDB" id="A0A1Y2FZL4"/>
<dbReference type="OrthoDB" id="147332at2759"/>
<reference evidence="10 11" key="1">
    <citation type="submission" date="2016-07" db="EMBL/GenBank/DDBJ databases">
        <title>Pervasive Adenine N6-methylation of Active Genes in Fungi.</title>
        <authorList>
            <consortium name="DOE Joint Genome Institute"/>
            <person name="Mondo S.J."/>
            <person name="Dannebaum R.O."/>
            <person name="Kuo R.C."/>
            <person name="Labutti K."/>
            <person name="Haridas S."/>
            <person name="Kuo A."/>
            <person name="Salamov A."/>
            <person name="Ahrendt S.R."/>
            <person name="Lipzen A."/>
            <person name="Sullivan W."/>
            <person name="Andreopoulos W.B."/>
            <person name="Clum A."/>
            <person name="Lindquist E."/>
            <person name="Daum C."/>
            <person name="Ramamoorthy G.K."/>
            <person name="Gryganskyi A."/>
            <person name="Culley D."/>
            <person name="Magnuson J.K."/>
            <person name="James T.Y."/>
            <person name="O'Malley M.A."/>
            <person name="Stajich J.E."/>
            <person name="Spatafora J.W."/>
            <person name="Visel A."/>
            <person name="Grigoriev I.V."/>
        </authorList>
    </citation>
    <scope>NUCLEOTIDE SEQUENCE [LARGE SCALE GENOMIC DNA]</scope>
    <source>
        <strain evidence="10 11">62-1032</strain>
    </source>
</reference>
<name>A0A1Y2FZL4_9BASI</name>
<dbReference type="GO" id="GO:0008017">
    <property type="term" value="F:microtubule binding"/>
    <property type="evidence" value="ECO:0007669"/>
    <property type="project" value="TreeGrafter"/>
</dbReference>
<comment type="caution">
    <text evidence="10">The sequence shown here is derived from an EMBL/GenBank/DDBJ whole genome shotgun (WGS) entry which is preliminary data.</text>
</comment>
<dbReference type="PANTHER" id="PTHR11805">
    <property type="entry name" value="CYSTEINE-RICH PDZ-BINDING PROTEIN"/>
    <property type="match status" value="1"/>
</dbReference>
<evidence type="ECO:0000256" key="7">
    <source>
        <dbReference type="ARBA" id="ARBA00023187"/>
    </source>
</evidence>
<comment type="subcellular location">
    <subcellularLocation>
        <location evidence="1">Cytoplasm</location>
    </subcellularLocation>
</comment>
<dbReference type="PANTHER" id="PTHR11805:SF1">
    <property type="entry name" value="CYSTEINE-RICH PDZ-BINDING PROTEIN"/>
    <property type="match status" value="1"/>
</dbReference>
<evidence type="ECO:0000256" key="9">
    <source>
        <dbReference type="SAM" id="MobiDB-lite"/>
    </source>
</evidence>
<dbReference type="InParanoid" id="A0A1Y2FZL4"/>
<dbReference type="GO" id="GO:0031122">
    <property type="term" value="P:cytoplasmic microtubule organization"/>
    <property type="evidence" value="ECO:0007669"/>
    <property type="project" value="TreeGrafter"/>
</dbReference>
<dbReference type="GO" id="GO:0005681">
    <property type="term" value="C:spliceosomal complex"/>
    <property type="evidence" value="ECO:0007669"/>
    <property type="project" value="UniProtKB-KW"/>
</dbReference>
<dbReference type="GO" id="GO:0005737">
    <property type="term" value="C:cytoplasm"/>
    <property type="evidence" value="ECO:0007669"/>
    <property type="project" value="UniProtKB-SubCell"/>
</dbReference>
<keyword evidence="6" id="KW-0747">Spliceosome</keyword>
<accession>A0A1Y2FZL4</accession>
<evidence type="ECO:0000256" key="8">
    <source>
        <dbReference type="ARBA" id="ARBA00032518"/>
    </source>
</evidence>
<dbReference type="GO" id="GO:0006397">
    <property type="term" value="P:mRNA processing"/>
    <property type="evidence" value="ECO:0007669"/>
    <property type="project" value="UniProtKB-KW"/>
</dbReference>
<organism evidence="10 11">
    <name type="scientific">Leucosporidium creatinivorum</name>
    <dbReference type="NCBI Taxonomy" id="106004"/>
    <lineage>
        <taxon>Eukaryota</taxon>
        <taxon>Fungi</taxon>
        <taxon>Dikarya</taxon>
        <taxon>Basidiomycota</taxon>
        <taxon>Pucciniomycotina</taxon>
        <taxon>Microbotryomycetes</taxon>
        <taxon>Leucosporidiales</taxon>
        <taxon>Leucosporidium</taxon>
    </lineage>
</organism>
<keyword evidence="11" id="KW-1185">Reference proteome</keyword>
<evidence type="ECO:0000256" key="1">
    <source>
        <dbReference type="ARBA" id="ARBA00004496"/>
    </source>
</evidence>
<evidence type="ECO:0000313" key="11">
    <source>
        <dbReference type="Proteomes" id="UP000193467"/>
    </source>
</evidence>
<dbReference type="InterPro" id="IPR019367">
    <property type="entry name" value="PDZ-binding_CRIPT"/>
</dbReference>
<sequence>MPCAKCEKKLAAGGKSALACTDVWRPTGPGGDRNERKVGENKLLSAKSRYSPYAPAASTSKGGALNKSASGGKAAAAATFGKCETCKSTVARAGAKYCQACAYKKGICSMCSKSILDTSQYKMSSK</sequence>
<feature type="region of interest" description="Disordered" evidence="9">
    <location>
        <begin position="50"/>
        <end position="69"/>
    </location>
</feature>
<dbReference type="GO" id="GO:0008380">
    <property type="term" value="P:RNA splicing"/>
    <property type="evidence" value="ECO:0007669"/>
    <property type="project" value="UniProtKB-KW"/>
</dbReference>
<evidence type="ECO:0000256" key="5">
    <source>
        <dbReference type="ARBA" id="ARBA00022664"/>
    </source>
</evidence>
<dbReference type="STRING" id="106004.A0A1Y2FZL4"/>
<evidence type="ECO:0000313" key="10">
    <source>
        <dbReference type="EMBL" id="ORY88996.1"/>
    </source>
</evidence>
<proteinExistence type="inferred from homology"/>
<dbReference type="EMBL" id="MCGR01000007">
    <property type="protein sequence ID" value="ORY88996.1"/>
    <property type="molecule type" value="Genomic_DNA"/>
</dbReference>
<keyword evidence="4" id="KW-0963">Cytoplasm</keyword>
<keyword evidence="5" id="KW-0507">mRNA processing</keyword>
<evidence type="ECO:0000256" key="4">
    <source>
        <dbReference type="ARBA" id="ARBA00022490"/>
    </source>
</evidence>